<keyword evidence="6 11" id="KW-0418">Kinase</keyword>
<keyword evidence="9" id="KW-1133">Transmembrane helix</keyword>
<dbReference type="GO" id="GO:0005524">
    <property type="term" value="F:ATP binding"/>
    <property type="evidence" value="ECO:0007669"/>
    <property type="project" value="UniProtKB-KW"/>
</dbReference>
<dbReference type="SMART" id="SM00388">
    <property type="entry name" value="HisKA"/>
    <property type="match status" value="1"/>
</dbReference>
<dbReference type="InterPro" id="IPR036890">
    <property type="entry name" value="HATPase_C_sf"/>
</dbReference>
<keyword evidence="9" id="KW-0812">Transmembrane</keyword>
<dbReference type="SUPFAM" id="SSF47384">
    <property type="entry name" value="Homodimeric domain of signal transducing histidine kinase"/>
    <property type="match status" value="1"/>
</dbReference>
<feature type="domain" description="Histidine kinase" evidence="10">
    <location>
        <begin position="283"/>
        <end position="491"/>
    </location>
</feature>
<dbReference type="SUPFAM" id="SSF55874">
    <property type="entry name" value="ATPase domain of HSP90 chaperone/DNA topoisomerase II/histidine kinase"/>
    <property type="match status" value="1"/>
</dbReference>
<keyword evidence="3" id="KW-0597">Phosphoprotein</keyword>
<evidence type="ECO:0000256" key="6">
    <source>
        <dbReference type="ARBA" id="ARBA00022777"/>
    </source>
</evidence>
<dbReference type="Gene3D" id="1.10.287.130">
    <property type="match status" value="1"/>
</dbReference>
<evidence type="ECO:0000256" key="8">
    <source>
        <dbReference type="ARBA" id="ARBA00023012"/>
    </source>
</evidence>
<dbReference type="InterPro" id="IPR005467">
    <property type="entry name" value="His_kinase_dom"/>
</dbReference>
<evidence type="ECO:0000313" key="11">
    <source>
        <dbReference type="EMBL" id="VTR92959.1"/>
    </source>
</evidence>
<dbReference type="InterPro" id="IPR003661">
    <property type="entry name" value="HisK_dim/P_dom"/>
</dbReference>
<organism evidence="11 12">
    <name type="scientific">Gemmata massiliana</name>
    <dbReference type="NCBI Taxonomy" id="1210884"/>
    <lineage>
        <taxon>Bacteria</taxon>
        <taxon>Pseudomonadati</taxon>
        <taxon>Planctomycetota</taxon>
        <taxon>Planctomycetia</taxon>
        <taxon>Gemmatales</taxon>
        <taxon>Gemmataceae</taxon>
        <taxon>Gemmata</taxon>
    </lineage>
</organism>
<dbReference type="InterPro" id="IPR003594">
    <property type="entry name" value="HATPase_dom"/>
</dbReference>
<dbReference type="PRINTS" id="PR00344">
    <property type="entry name" value="BCTRLSENSOR"/>
</dbReference>
<feature type="transmembrane region" description="Helical" evidence="9">
    <location>
        <begin position="183"/>
        <end position="206"/>
    </location>
</feature>
<evidence type="ECO:0000256" key="9">
    <source>
        <dbReference type="SAM" id="Phobius"/>
    </source>
</evidence>
<dbReference type="PANTHER" id="PTHR43065:SF10">
    <property type="entry name" value="PEROXIDE STRESS-ACTIVATED HISTIDINE KINASE MAK3"/>
    <property type="match status" value="1"/>
</dbReference>
<dbReference type="SMART" id="SM00387">
    <property type="entry name" value="HATPase_c"/>
    <property type="match status" value="1"/>
</dbReference>
<evidence type="ECO:0000259" key="10">
    <source>
        <dbReference type="PROSITE" id="PS50109"/>
    </source>
</evidence>
<evidence type="ECO:0000256" key="1">
    <source>
        <dbReference type="ARBA" id="ARBA00000085"/>
    </source>
</evidence>
<feature type="transmembrane region" description="Helical" evidence="9">
    <location>
        <begin position="6"/>
        <end position="30"/>
    </location>
</feature>
<dbReference type="KEGG" id="gms:SOIL9_47550"/>
<dbReference type="CDD" id="cd00082">
    <property type="entry name" value="HisKA"/>
    <property type="match status" value="1"/>
</dbReference>
<name>A0A6P2CVH0_9BACT</name>
<keyword evidence="12" id="KW-1185">Reference proteome</keyword>
<keyword evidence="8" id="KW-0902">Two-component regulatory system</keyword>
<dbReference type="PANTHER" id="PTHR43065">
    <property type="entry name" value="SENSOR HISTIDINE KINASE"/>
    <property type="match status" value="1"/>
</dbReference>
<gene>
    <name evidence="11" type="ORF">SOIL9_47550</name>
</gene>
<dbReference type="AlphaFoldDB" id="A0A6P2CVH0"/>
<protein>
    <recommendedName>
        <fullName evidence="2">histidine kinase</fullName>
        <ecNumber evidence="2">2.7.13.3</ecNumber>
    </recommendedName>
</protein>
<evidence type="ECO:0000256" key="3">
    <source>
        <dbReference type="ARBA" id="ARBA00022553"/>
    </source>
</evidence>
<dbReference type="EMBL" id="LR593886">
    <property type="protein sequence ID" value="VTR92959.1"/>
    <property type="molecule type" value="Genomic_DNA"/>
</dbReference>
<dbReference type="RefSeq" id="WP_162667754.1">
    <property type="nucleotide sequence ID" value="NZ_LR593886.1"/>
</dbReference>
<dbReference type="PROSITE" id="PS50109">
    <property type="entry name" value="HIS_KIN"/>
    <property type="match status" value="1"/>
</dbReference>
<dbReference type="EC" id="2.7.13.3" evidence="2"/>
<dbReference type="InterPro" id="IPR036097">
    <property type="entry name" value="HisK_dim/P_sf"/>
</dbReference>
<proteinExistence type="predicted"/>
<dbReference type="Gene3D" id="3.30.565.10">
    <property type="entry name" value="Histidine kinase-like ATPase, C-terminal domain"/>
    <property type="match status" value="1"/>
</dbReference>
<keyword evidence="7" id="KW-0067">ATP-binding</keyword>
<dbReference type="Proteomes" id="UP000464178">
    <property type="component" value="Chromosome"/>
</dbReference>
<comment type="catalytic activity">
    <reaction evidence="1">
        <text>ATP + protein L-histidine = ADP + protein N-phospho-L-histidine.</text>
        <dbReference type="EC" id="2.7.13.3"/>
    </reaction>
</comment>
<evidence type="ECO:0000256" key="7">
    <source>
        <dbReference type="ARBA" id="ARBA00022840"/>
    </source>
</evidence>
<keyword evidence="5" id="KW-0547">Nucleotide-binding</keyword>
<evidence type="ECO:0000256" key="4">
    <source>
        <dbReference type="ARBA" id="ARBA00022679"/>
    </source>
</evidence>
<reference evidence="11 12" key="1">
    <citation type="submission" date="2019-05" db="EMBL/GenBank/DDBJ databases">
        <authorList>
            <consortium name="Science for Life Laboratories"/>
        </authorList>
    </citation>
    <scope>NUCLEOTIDE SEQUENCE [LARGE SCALE GENOMIC DNA]</scope>
    <source>
        <strain evidence="11">Soil9</strain>
    </source>
</reference>
<dbReference type="Pfam" id="PF02518">
    <property type="entry name" value="HATPase_c"/>
    <property type="match status" value="1"/>
</dbReference>
<dbReference type="Pfam" id="PF00512">
    <property type="entry name" value="HisKA"/>
    <property type="match status" value="1"/>
</dbReference>
<keyword evidence="4" id="KW-0808">Transferase</keyword>
<dbReference type="InterPro" id="IPR004358">
    <property type="entry name" value="Sig_transdc_His_kin-like_C"/>
</dbReference>
<evidence type="ECO:0000256" key="5">
    <source>
        <dbReference type="ARBA" id="ARBA00022741"/>
    </source>
</evidence>
<keyword evidence="9" id="KW-0472">Membrane</keyword>
<dbReference type="GO" id="GO:0000155">
    <property type="term" value="F:phosphorelay sensor kinase activity"/>
    <property type="evidence" value="ECO:0007669"/>
    <property type="project" value="InterPro"/>
</dbReference>
<evidence type="ECO:0000313" key="12">
    <source>
        <dbReference type="Proteomes" id="UP000464178"/>
    </source>
</evidence>
<sequence>MTLNRQVLFQVTAPALLVALAMLGTSLLGIRSINHLQADQDKIVSEHVRSLEAAQDLETELRHIRFHSFLYVMDMTPTRWAKVARDQAAFERILGEIRDRAGSDEEREVLGEIETGYTRYRQELEATTRSPVGPTKEDSLVWSDAHPIRYIVVPCEQLLNLNRKAMQETVDQSAQQGRRARTWMILLGVLGAVGGLVGGFGMAWGLSRSITRLSVRLRDVHAHLDQEVGSLRLTAEGGDLQRMEKQVGTILERVRDVVSQLQRQECEALRAEQLAAVGQLAASVAHEVRNPLTSIKLLVGAALSGRCPRGLSETDLQVIHDEVGRLERKVQSLLDFARPLEIGPEPQDIAGVVHQVIDLVRERLTRQTVCLTLDLPPGPVAAELDADQFKGVLVNLIFNALDTMPGGGGLDVQLARETGGAVRLTVADTGPGIDDRVADRLFTPFFSTKPTGTGLGLSVSRRIVQAHGGTLTAANRTAGGACFTITLPGGRTKSTV</sequence>
<evidence type="ECO:0000256" key="2">
    <source>
        <dbReference type="ARBA" id="ARBA00012438"/>
    </source>
</evidence>
<accession>A0A6P2CVH0</accession>